<dbReference type="AlphaFoldDB" id="A0A6M5Z0G1"/>
<reference evidence="3" key="1">
    <citation type="submission" date="2020-05" db="EMBL/GenBank/DDBJ databases">
        <title>Frigoriglobus tundricola gen. nov., sp. nov., a psychrotolerant cellulolytic planctomycete of the family Gemmataceae with two divergent copies of 16S rRNA gene.</title>
        <authorList>
            <person name="Kulichevskaya I.S."/>
            <person name="Ivanova A.A."/>
            <person name="Naumoff D.G."/>
            <person name="Beletsky A.V."/>
            <person name="Rijpstra W.I.C."/>
            <person name="Sinninghe Damste J.S."/>
            <person name="Mardanov A.V."/>
            <person name="Ravin N.V."/>
            <person name="Dedysh S.N."/>
        </authorList>
    </citation>
    <scope>NUCLEOTIDE SEQUENCE [LARGE SCALE GENOMIC DNA]</scope>
    <source>
        <strain evidence="3">PL17</strain>
    </source>
</reference>
<keyword evidence="3" id="KW-1185">Reference proteome</keyword>
<gene>
    <name evidence="2" type="ORF">FTUN_7442</name>
</gene>
<feature type="region of interest" description="Disordered" evidence="1">
    <location>
        <begin position="1"/>
        <end position="48"/>
    </location>
</feature>
<dbReference type="KEGG" id="ftj:FTUN_7442"/>
<name>A0A6M5Z0G1_9BACT</name>
<evidence type="ECO:0000256" key="1">
    <source>
        <dbReference type="SAM" id="MobiDB-lite"/>
    </source>
</evidence>
<dbReference type="Proteomes" id="UP000503447">
    <property type="component" value="Chromosome"/>
</dbReference>
<accession>A0A6M5Z0G1</accession>
<sequence>MIGQRDERRREKEIERGTQKERTKAAEHVTATGEHRGRRSEEKNHLYF</sequence>
<protein>
    <submittedName>
        <fullName evidence="2">Uncharacterized protein</fullName>
    </submittedName>
</protein>
<evidence type="ECO:0000313" key="3">
    <source>
        <dbReference type="Proteomes" id="UP000503447"/>
    </source>
</evidence>
<proteinExistence type="predicted"/>
<dbReference type="EMBL" id="CP053452">
    <property type="protein sequence ID" value="QJW99819.1"/>
    <property type="molecule type" value="Genomic_DNA"/>
</dbReference>
<evidence type="ECO:0000313" key="2">
    <source>
        <dbReference type="EMBL" id="QJW99819.1"/>
    </source>
</evidence>
<organism evidence="2 3">
    <name type="scientific">Frigoriglobus tundricola</name>
    <dbReference type="NCBI Taxonomy" id="2774151"/>
    <lineage>
        <taxon>Bacteria</taxon>
        <taxon>Pseudomonadati</taxon>
        <taxon>Planctomycetota</taxon>
        <taxon>Planctomycetia</taxon>
        <taxon>Gemmatales</taxon>
        <taxon>Gemmataceae</taxon>
        <taxon>Frigoriglobus</taxon>
    </lineage>
</organism>